<evidence type="ECO:0000313" key="1">
    <source>
        <dbReference type="EMBL" id="WLQ63793.1"/>
    </source>
</evidence>
<name>A0ABY9JBW9_9ACTN</name>
<gene>
    <name evidence="1" type="ORF">P8A20_09375</name>
</gene>
<protein>
    <submittedName>
        <fullName evidence="1">Uncharacterized protein</fullName>
    </submittedName>
</protein>
<dbReference type="EMBL" id="CP120983">
    <property type="protein sequence ID" value="WLQ63793.1"/>
    <property type="molecule type" value="Genomic_DNA"/>
</dbReference>
<dbReference type="Proteomes" id="UP001224433">
    <property type="component" value="Chromosome"/>
</dbReference>
<evidence type="ECO:0000313" key="2">
    <source>
        <dbReference type="Proteomes" id="UP001224433"/>
    </source>
</evidence>
<accession>A0ABY9JBW9</accession>
<sequence>MAIPSPDGDYSLTTMYSVPDDAWYLELDLVAVHRTVVTAIVPDEDPAREPTVCFDVHGDHLDIPYSVIRWFMDHVEAETRTSRGWMRLRPELVEVIRRMRQEHSGVISDEEFPAALEHVRARVPQADLQAVLVASFGRRPDGTTTDDMEAVLPVDGRESDG</sequence>
<dbReference type="RefSeq" id="WP_147959792.1">
    <property type="nucleotide sequence ID" value="NZ_CP120983.1"/>
</dbReference>
<organism evidence="1 2">
    <name type="scientific">Streptomyces glycanivorans</name>
    <dbReference type="NCBI Taxonomy" id="3033808"/>
    <lineage>
        <taxon>Bacteria</taxon>
        <taxon>Bacillati</taxon>
        <taxon>Actinomycetota</taxon>
        <taxon>Actinomycetes</taxon>
        <taxon>Kitasatosporales</taxon>
        <taxon>Streptomycetaceae</taxon>
        <taxon>Streptomyces</taxon>
    </lineage>
</organism>
<proteinExistence type="predicted"/>
<keyword evidence="2" id="KW-1185">Reference proteome</keyword>
<reference evidence="1 2" key="1">
    <citation type="submission" date="2023-03" db="EMBL/GenBank/DDBJ databases">
        <title>Isolation and description of six Streptomyces strains from soil environments, able to metabolize different microbial glucans.</title>
        <authorList>
            <person name="Widen T."/>
            <person name="Larsbrink J."/>
        </authorList>
    </citation>
    <scope>NUCLEOTIDE SEQUENCE [LARGE SCALE GENOMIC DNA]</scope>
    <source>
        <strain evidence="1 2">Alt3</strain>
    </source>
</reference>